<comment type="subcellular location">
    <subcellularLocation>
        <location evidence="1 6">Membrane</location>
        <topology evidence="1 6">Multi-pass membrane protein</topology>
    </subcellularLocation>
</comment>
<evidence type="ECO:0000256" key="3">
    <source>
        <dbReference type="ARBA" id="ARBA00022692"/>
    </source>
</evidence>
<evidence type="ECO:0000256" key="6">
    <source>
        <dbReference type="RuleBase" id="RU362006"/>
    </source>
</evidence>
<gene>
    <name evidence="7" type="ORF">AXG93_2334s1160</name>
</gene>
<proteinExistence type="inferred from homology"/>
<comment type="caution">
    <text evidence="7">The sequence shown here is derived from an EMBL/GenBank/DDBJ whole genome shotgun (WGS) entry which is preliminary data.</text>
</comment>
<evidence type="ECO:0000256" key="1">
    <source>
        <dbReference type="ARBA" id="ARBA00004141"/>
    </source>
</evidence>
<accession>A0A176W5U8</accession>
<evidence type="ECO:0000256" key="5">
    <source>
        <dbReference type="ARBA" id="ARBA00023136"/>
    </source>
</evidence>
<dbReference type="PANTHER" id="PTHR12300">
    <property type="entry name" value="HVA22-LIKE PROTEINS"/>
    <property type="match status" value="1"/>
</dbReference>
<dbReference type="AlphaFoldDB" id="A0A176W5U8"/>
<keyword evidence="3 6" id="KW-0812">Transmembrane</keyword>
<comment type="caution">
    <text evidence="6">Lacks conserved residue(s) required for the propagation of feature annotation.</text>
</comment>
<reference evidence="7" key="1">
    <citation type="submission" date="2016-03" db="EMBL/GenBank/DDBJ databases">
        <title>Mechanisms controlling the formation of the plant cell surface in tip-growing cells are functionally conserved among land plants.</title>
        <authorList>
            <person name="Honkanen S."/>
            <person name="Jones V.A."/>
            <person name="Morieri G."/>
            <person name="Champion C."/>
            <person name="Hetherington A.J."/>
            <person name="Kelly S."/>
            <person name="Saint-Marcoux D."/>
            <person name="Proust H."/>
            <person name="Prescott H."/>
            <person name="Dolan L."/>
        </authorList>
    </citation>
    <scope>NUCLEOTIDE SEQUENCE [LARGE SCALE GENOMIC DNA]</scope>
    <source>
        <tissue evidence="7">Whole gametophyte</tissue>
    </source>
</reference>
<dbReference type="Pfam" id="PF03134">
    <property type="entry name" value="TB2_DP1_HVA22"/>
    <property type="match status" value="1"/>
</dbReference>
<keyword evidence="4 6" id="KW-1133">Transmembrane helix</keyword>
<name>A0A176W5U8_MARPO</name>
<organism evidence="7 8">
    <name type="scientific">Marchantia polymorpha subsp. ruderalis</name>
    <dbReference type="NCBI Taxonomy" id="1480154"/>
    <lineage>
        <taxon>Eukaryota</taxon>
        <taxon>Viridiplantae</taxon>
        <taxon>Streptophyta</taxon>
        <taxon>Embryophyta</taxon>
        <taxon>Marchantiophyta</taxon>
        <taxon>Marchantiopsida</taxon>
        <taxon>Marchantiidae</taxon>
        <taxon>Marchantiales</taxon>
        <taxon>Marchantiaceae</taxon>
        <taxon>Marchantia</taxon>
    </lineage>
</organism>
<dbReference type="EMBL" id="LVLJ01001809">
    <property type="protein sequence ID" value="OAE27892.1"/>
    <property type="molecule type" value="Genomic_DNA"/>
</dbReference>
<feature type="transmembrane region" description="Helical" evidence="6">
    <location>
        <begin position="65"/>
        <end position="85"/>
    </location>
</feature>
<dbReference type="InterPro" id="IPR004345">
    <property type="entry name" value="TB2_DP1_HVA22"/>
</dbReference>
<dbReference type="PANTHER" id="PTHR12300:SF161">
    <property type="entry name" value="RECEPTOR EXPRESSION-ENHANCING PROTEIN"/>
    <property type="match status" value="1"/>
</dbReference>
<protein>
    <recommendedName>
        <fullName evidence="6">HVA22-like protein</fullName>
    </recommendedName>
</protein>
<evidence type="ECO:0000256" key="2">
    <source>
        <dbReference type="ARBA" id="ARBA00008573"/>
    </source>
</evidence>
<dbReference type="Proteomes" id="UP000077202">
    <property type="component" value="Unassembled WGS sequence"/>
</dbReference>
<sequence>MVSAGASLWSLLLQLYSWSGPVLMLVYPLYESIRAIESPGKEDDAQWLTYWVIFYSFVELGFDRLLSWIPLWYMVKLIAVAWLVLPPFRGAAYIYDTYVKKYAGTFTVKIERKLNAEQRSIIAQMSPGARNNVAHFINENGTDAFDRIVRSAVHDFHKGKSPNGESGRRWLSSDRFLRSPDSSHEKGEKKHRWFNHIHHSDEYHSERKQGGWSPESDHKHHNWGWSHHFDGVSDVQRATSKYCVSSVTNTLNKRPACPACNAAEGNKLAWPIPTSDGSEPVKLAIDRNGVKGSRLAEQASLLLTAILQQETHAQFHTFQRATVAQKGRFITIRKKGVNPYTTKHYTTRHGYMICHAE</sequence>
<keyword evidence="8" id="KW-1185">Reference proteome</keyword>
<evidence type="ECO:0000313" key="8">
    <source>
        <dbReference type="Proteomes" id="UP000077202"/>
    </source>
</evidence>
<evidence type="ECO:0000313" key="7">
    <source>
        <dbReference type="EMBL" id="OAE27892.1"/>
    </source>
</evidence>
<comment type="similarity">
    <text evidence="2 6">Belongs to the DP1 family.</text>
</comment>
<evidence type="ECO:0000256" key="4">
    <source>
        <dbReference type="ARBA" id="ARBA00022989"/>
    </source>
</evidence>
<dbReference type="GO" id="GO:0016020">
    <property type="term" value="C:membrane"/>
    <property type="evidence" value="ECO:0007669"/>
    <property type="project" value="UniProtKB-SubCell"/>
</dbReference>
<keyword evidence="5 6" id="KW-0472">Membrane</keyword>